<gene>
    <name evidence="1" type="ORF">KL86CLO1_12203</name>
</gene>
<evidence type="ECO:0000313" key="1">
    <source>
        <dbReference type="EMBL" id="SBW06745.1"/>
    </source>
</evidence>
<dbReference type="EMBL" id="FLUN01000001">
    <property type="protein sequence ID" value="SBW06745.1"/>
    <property type="molecule type" value="Genomic_DNA"/>
</dbReference>
<sequence length="22" mass="2715">MTVNRFMPIILVQYNIAYRDKE</sequence>
<proteinExistence type="predicted"/>
<organism evidence="1">
    <name type="scientific">uncultured Eubacteriales bacterium</name>
    <dbReference type="NCBI Taxonomy" id="172733"/>
    <lineage>
        <taxon>Bacteria</taxon>
        <taxon>Bacillati</taxon>
        <taxon>Bacillota</taxon>
        <taxon>Clostridia</taxon>
        <taxon>Eubacteriales</taxon>
        <taxon>environmental samples</taxon>
    </lineage>
</organism>
<accession>A0A212K5H1</accession>
<reference evidence="1" key="1">
    <citation type="submission" date="2016-04" db="EMBL/GenBank/DDBJ databases">
        <authorList>
            <person name="Evans L.H."/>
            <person name="Alamgir A."/>
            <person name="Owens N."/>
            <person name="Weber N.D."/>
            <person name="Virtaneva K."/>
            <person name="Barbian K."/>
            <person name="Babar A."/>
            <person name="Rosenke K."/>
        </authorList>
    </citation>
    <scope>NUCLEOTIDE SEQUENCE</scope>
    <source>
        <strain evidence="1">86</strain>
    </source>
</reference>
<name>A0A212K5H1_9FIRM</name>
<dbReference type="AlphaFoldDB" id="A0A212K5H1"/>
<protein>
    <submittedName>
        <fullName evidence="1">Uncharacterized protein</fullName>
    </submittedName>
</protein>